<dbReference type="KEGG" id="mhf:MHF_1380"/>
<reference evidence="2 3" key="1">
    <citation type="journal article" date="2011" name="J. Bacteriol.">
        <title>Complete genome sequences of two hemotropic Mycoplasmas, Mycoplasma haemofelis strain Ohio2 and Mycoplasma suis strain Illinois.</title>
        <authorList>
            <person name="Messick J.B."/>
            <person name="Santos A.P."/>
            <person name="Guimaraes A.M."/>
        </authorList>
    </citation>
    <scope>NUCLEOTIDE SEQUENCE [LARGE SCALE GENOMIC DNA]</scope>
    <source>
        <strain evidence="2 3">Ohio2</strain>
    </source>
</reference>
<keyword evidence="1" id="KW-0472">Membrane</keyword>
<evidence type="ECO:0000313" key="3">
    <source>
        <dbReference type="Proteomes" id="UP000007952"/>
    </source>
</evidence>
<accession>F6FGH8</accession>
<protein>
    <submittedName>
        <fullName evidence="2">Uncharacterized protein</fullName>
    </submittedName>
</protein>
<dbReference type="HOGENOM" id="CLU_098620_3_0_14"/>
<dbReference type="BioCyc" id="MHAE859194:G1GR7-1376-MONOMER"/>
<keyword evidence="1" id="KW-0812">Transmembrane</keyword>
<dbReference type="STRING" id="859194.MHF_1380"/>
<sequence length="211" mass="23142">MASSTAIKAASGLGMAGAIGGGGVALYKSKLFKTQTTLGELVKKDKWTLLTAYDTSQIDAILTAYKKESPKPTRTFDGFTGKENDAKEKLLSECQKASNTTYNDSEQDTLLKKIKKWCVVPKTVSQRLKDLNLTTLDTKAPSDSGSETAKWIEKGKSHHKDSQKIQGVTTNGTEATDAKLVREECAKKNEIDSYDESFEESLEISRKWCTA</sequence>
<evidence type="ECO:0000256" key="1">
    <source>
        <dbReference type="SAM" id="Phobius"/>
    </source>
</evidence>
<keyword evidence="1" id="KW-1133">Transmembrane helix</keyword>
<dbReference type="AlphaFoldDB" id="F6FGH8"/>
<proteinExistence type="predicted"/>
<evidence type="ECO:0000313" key="2">
    <source>
        <dbReference type="EMBL" id="AEG73616.1"/>
    </source>
</evidence>
<dbReference type="Proteomes" id="UP000007952">
    <property type="component" value="Chromosome"/>
</dbReference>
<organism evidence="2 3">
    <name type="scientific">Mycoplasma haemofelis (strain Ohio2)</name>
    <dbReference type="NCBI Taxonomy" id="859194"/>
    <lineage>
        <taxon>Bacteria</taxon>
        <taxon>Bacillati</taxon>
        <taxon>Mycoplasmatota</taxon>
        <taxon>Mollicutes</taxon>
        <taxon>Mycoplasmataceae</taxon>
        <taxon>Mycoplasma</taxon>
    </lineage>
</organism>
<dbReference type="EMBL" id="CP002808">
    <property type="protein sequence ID" value="AEG73616.1"/>
    <property type="molecule type" value="Genomic_DNA"/>
</dbReference>
<reference key="2">
    <citation type="submission" date="2011-05" db="EMBL/GenBank/DDBJ databases">
        <title>The Genome of Mycoplasma haemofelis Strain Ohio2, a pathogenic hemoplasma of the cat.</title>
        <authorList>
            <person name="Santos A.P."/>
            <person name="Guimaraes A.M.S."/>
            <person name="SanMiguel P.J."/>
            <person name="Martin S.W."/>
            <person name="Messick J.B."/>
        </authorList>
    </citation>
    <scope>NUCLEOTIDE SEQUENCE</scope>
    <source>
        <strain>Ohio2</strain>
    </source>
</reference>
<name>F6FGH8_MYCHI</name>
<feature type="transmembrane region" description="Helical" evidence="1">
    <location>
        <begin position="6"/>
        <end position="27"/>
    </location>
</feature>
<gene>
    <name evidence="2" type="ordered locus">MHF_1380</name>
</gene>